<dbReference type="Pfam" id="PF02466">
    <property type="entry name" value="Tim17"/>
    <property type="match status" value="1"/>
</dbReference>
<comment type="caution">
    <text evidence="12">The sequence shown here is derived from an EMBL/GenBank/DDBJ whole genome shotgun (WGS) entry which is preliminary data.</text>
</comment>
<dbReference type="PANTHER" id="PTHR14110:SF0">
    <property type="entry name" value="MITOCHONDRIAL IMPORT INNER MEMBRANE TRANSLOCASE SUBUNIT TIM22"/>
    <property type="match status" value="1"/>
</dbReference>
<evidence type="ECO:0000256" key="1">
    <source>
        <dbReference type="ARBA" id="ARBA00004448"/>
    </source>
</evidence>
<dbReference type="GO" id="GO:0045039">
    <property type="term" value="P:protein insertion into mitochondrial inner membrane"/>
    <property type="evidence" value="ECO:0007669"/>
    <property type="project" value="UniProtKB-UniRule"/>
</dbReference>
<keyword evidence="6 8" id="KW-0496">Mitochondrion</keyword>
<dbReference type="GO" id="GO:0042721">
    <property type="term" value="C:TIM22 mitochondrial import inner membrane insertion complex"/>
    <property type="evidence" value="ECO:0007669"/>
    <property type="project" value="UniProtKB-UniRule"/>
</dbReference>
<evidence type="ECO:0000256" key="4">
    <source>
        <dbReference type="ARBA" id="ARBA00022792"/>
    </source>
</evidence>
<dbReference type="EMBL" id="VLTM01000043">
    <property type="protein sequence ID" value="KAA0160543.1"/>
    <property type="molecule type" value="Genomic_DNA"/>
</dbReference>
<evidence type="ECO:0000313" key="14">
    <source>
        <dbReference type="Proteomes" id="UP000323011"/>
    </source>
</evidence>
<evidence type="ECO:0000313" key="16">
    <source>
        <dbReference type="Proteomes" id="UP000325113"/>
    </source>
</evidence>
<keyword evidence="14" id="KW-1185">Reference proteome</keyword>
<keyword evidence="8" id="KW-0653">Protein transport</keyword>
<evidence type="ECO:0000313" key="15">
    <source>
        <dbReference type="Proteomes" id="UP000324907"/>
    </source>
</evidence>
<sequence length="182" mass="19099">MVPVIPTLLQHVPRPVKPSIDLSELMNHCIARGVISFVAGGVLGAGMGVLIGSWQVSGHSPEPGMSDPTKLSAREAFREMVVLIKSKSISWARNFAVVGSIYSTVECYLASARGRHDIKNPVFAGCITGGALAYNQGPVAILGGCAGFAAFSFVIEQFMHSGGGGNPFAMQPPEEEGAEAER</sequence>
<dbReference type="OrthoDB" id="270720at2759"/>
<reference evidence="13 14" key="1">
    <citation type="submission" date="2019-07" db="EMBL/GenBank/DDBJ databases">
        <title>Genomes of Cafeteria roenbergensis.</title>
        <authorList>
            <person name="Fischer M.G."/>
            <person name="Hackl T."/>
            <person name="Roman M."/>
        </authorList>
    </citation>
    <scope>NUCLEOTIDE SEQUENCE [LARGE SCALE GENOMIC DNA]</scope>
    <source>
        <strain evidence="9 14">BVI</strain>
        <strain evidence="10 16">Cflag</strain>
        <strain evidence="12 13">E4-10P</strain>
        <strain evidence="11 15">RCC970-E3</strain>
    </source>
</reference>
<keyword evidence="8" id="KW-0813">Transport</keyword>
<dbReference type="GO" id="GO:0008320">
    <property type="term" value="F:protein transmembrane transporter activity"/>
    <property type="evidence" value="ECO:0007669"/>
    <property type="project" value="UniProtKB-UniRule"/>
</dbReference>
<proteinExistence type="inferred from homology"/>
<keyword evidence="8" id="KW-0811">Translocation</keyword>
<organism evidence="12 13">
    <name type="scientific">Cafeteria roenbergensis</name>
    <name type="common">Marine flagellate</name>
    <dbReference type="NCBI Taxonomy" id="33653"/>
    <lineage>
        <taxon>Eukaryota</taxon>
        <taxon>Sar</taxon>
        <taxon>Stramenopiles</taxon>
        <taxon>Bigyra</taxon>
        <taxon>Opalozoa</taxon>
        <taxon>Bicosoecida</taxon>
        <taxon>Cafeteriaceae</taxon>
        <taxon>Cafeteria</taxon>
    </lineage>
</organism>
<evidence type="ECO:0000256" key="8">
    <source>
        <dbReference type="RuleBase" id="RU367038"/>
    </source>
</evidence>
<dbReference type="OMA" id="VNPNMAD"/>
<keyword evidence="3" id="KW-0812">Transmembrane</keyword>
<evidence type="ECO:0000256" key="7">
    <source>
        <dbReference type="ARBA" id="ARBA00023136"/>
    </source>
</evidence>
<evidence type="ECO:0000313" key="10">
    <source>
        <dbReference type="EMBL" id="KAA0160543.1"/>
    </source>
</evidence>
<keyword evidence="4 8" id="KW-0999">Mitochondrion inner membrane</keyword>
<comment type="subunit">
    <text evidence="8">Component of the TIM22 complex.</text>
</comment>
<gene>
    <name evidence="12" type="ORF">FNF27_01475</name>
    <name evidence="11" type="ORF">FNF28_04144</name>
    <name evidence="9" type="ORF">FNF29_01685</name>
    <name evidence="10" type="ORF">FNF31_04252</name>
</gene>
<evidence type="ECO:0000313" key="13">
    <source>
        <dbReference type="Proteomes" id="UP000322899"/>
    </source>
</evidence>
<dbReference type="EMBL" id="VLTL01000064">
    <property type="protein sequence ID" value="KAA0163667.1"/>
    <property type="molecule type" value="Genomic_DNA"/>
</dbReference>
<comment type="similarity">
    <text evidence="2 8">Belongs to the Tim17/Tim22/Tim23 family.</text>
</comment>
<evidence type="ECO:0000256" key="3">
    <source>
        <dbReference type="ARBA" id="ARBA00022692"/>
    </source>
</evidence>
<keyword evidence="5" id="KW-1133">Transmembrane helix</keyword>
<dbReference type="PANTHER" id="PTHR14110">
    <property type="entry name" value="MITOCHONDRIAL IMPORT INNER MEMBRANE TRANSLOCASE SUBUNIT TIM22"/>
    <property type="match status" value="1"/>
</dbReference>
<dbReference type="EMBL" id="VLTN01000006">
    <property type="protein sequence ID" value="KAA0155770.1"/>
    <property type="molecule type" value="Genomic_DNA"/>
</dbReference>
<name>A0A5A8EGX1_CAFRO</name>
<evidence type="ECO:0000256" key="2">
    <source>
        <dbReference type="ARBA" id="ARBA00008444"/>
    </source>
</evidence>
<keyword evidence="7" id="KW-0472">Membrane</keyword>
<evidence type="ECO:0000256" key="6">
    <source>
        <dbReference type="ARBA" id="ARBA00023128"/>
    </source>
</evidence>
<dbReference type="Proteomes" id="UP000325113">
    <property type="component" value="Unassembled WGS sequence"/>
</dbReference>
<evidence type="ECO:0000313" key="9">
    <source>
        <dbReference type="EMBL" id="KAA0155770.1"/>
    </source>
</evidence>
<dbReference type="AlphaFoldDB" id="A0A5A8EGX1"/>
<evidence type="ECO:0000313" key="11">
    <source>
        <dbReference type="EMBL" id="KAA0163667.1"/>
    </source>
</evidence>
<dbReference type="Proteomes" id="UP000323011">
    <property type="component" value="Unassembled WGS sequence"/>
</dbReference>
<evidence type="ECO:0000256" key="5">
    <source>
        <dbReference type="ARBA" id="ARBA00022989"/>
    </source>
</evidence>
<accession>A0A5A8EGX1</accession>
<evidence type="ECO:0000313" key="12">
    <source>
        <dbReference type="EMBL" id="KAA0177145.1"/>
    </source>
</evidence>
<protein>
    <recommendedName>
        <fullName evidence="8">Mitochondrial import inner membrane translocase subunit TIM22</fullName>
    </recommendedName>
</protein>
<comment type="subcellular location">
    <subcellularLocation>
        <location evidence="1 8">Mitochondrion inner membrane</location>
        <topology evidence="1 8">Multi-pass membrane protein</topology>
    </subcellularLocation>
</comment>
<dbReference type="InterPro" id="IPR039175">
    <property type="entry name" value="TIM22"/>
</dbReference>
<dbReference type="Proteomes" id="UP000324907">
    <property type="component" value="Unassembled WGS sequence"/>
</dbReference>
<dbReference type="EMBL" id="VLTO01000005">
    <property type="protein sequence ID" value="KAA0177145.1"/>
    <property type="molecule type" value="Genomic_DNA"/>
</dbReference>
<comment type="function">
    <text evidence="8">Essential core component of the TIM22 complex, a complex that mediates the import and insertion of multi-pass transmembrane proteins into the mitochondrial inner membrane. In the TIM22 complex, it constitutes the voltage-activated and signal-gated channel. Forms a twin-pore translocase that uses the membrane potential as external driving force in 2 voltage-dependent steps.</text>
</comment>
<dbReference type="GO" id="GO:0030943">
    <property type="term" value="F:mitochondrion targeting sequence binding"/>
    <property type="evidence" value="ECO:0007669"/>
    <property type="project" value="TreeGrafter"/>
</dbReference>
<dbReference type="Proteomes" id="UP000322899">
    <property type="component" value="Unassembled WGS sequence"/>
</dbReference>